<evidence type="ECO:0008006" key="2">
    <source>
        <dbReference type="Google" id="ProtNLM"/>
    </source>
</evidence>
<sequence>MVNLVSSSPNNNAGQHWGWHGLWVPDDEPHLNRQSRLQVLNRRDRQYGLRWVWASNGQVPANAVRTTGPSGSRTYIGRAHFQGSVTPGMIVPERKACCISWGGNEHSIKIYEVLCSAGSFVQITQTDADALLRATTGGISESGEPIFIGRAKHKGNWIAGKVQRSHGSLGMCYIPYGGKEVACPEYQVFIAVPPEPGTIGHYWRSTEEFNIPPDATIGGANENGPLYIGHASHRGSCTPGQISRATNRCHIAWGGSEHRKPAFEFLCNCRGKFVASQDGQVPVGAVLGGWSEYEGEPLFIGRVQVNGHWLVGKVQPSHKVCYIPSNGKEVAHKHYEIFVHDGI</sequence>
<dbReference type="Pfam" id="PF11901">
    <property type="entry name" value="DM9"/>
    <property type="match status" value="2"/>
</dbReference>
<dbReference type="InterPro" id="IPR006616">
    <property type="entry name" value="DM9_repeat"/>
</dbReference>
<dbReference type="PANTHER" id="PTHR31649:SF1">
    <property type="entry name" value="FARNESOIC ACID O-METHYL TRANSFERASE DOMAIN-CONTAINING PROTEIN"/>
    <property type="match status" value="1"/>
</dbReference>
<proteinExistence type="predicted"/>
<name>A0A1Q3FD44_CULTA</name>
<evidence type="ECO:0000313" key="1">
    <source>
        <dbReference type="EMBL" id="JAV25477.1"/>
    </source>
</evidence>
<protein>
    <recommendedName>
        <fullName evidence="2">Farnesoic acid o-methyltransferase-like protein</fullName>
    </recommendedName>
</protein>
<dbReference type="SMART" id="SM00696">
    <property type="entry name" value="DM9"/>
    <property type="match status" value="4"/>
</dbReference>
<dbReference type="PANTHER" id="PTHR31649">
    <property type="entry name" value="AGAP009604-PA"/>
    <property type="match status" value="1"/>
</dbReference>
<dbReference type="EMBL" id="GFDL01009568">
    <property type="protein sequence ID" value="JAV25477.1"/>
    <property type="molecule type" value="Transcribed_RNA"/>
</dbReference>
<accession>A0A1Q3FD44</accession>
<reference evidence="1" key="1">
    <citation type="submission" date="2017-01" db="EMBL/GenBank/DDBJ databases">
        <title>A deep insight into the sialotranscriptome of adult male and female Cluex tarsalis mosquitoes.</title>
        <authorList>
            <person name="Ribeiro J.M."/>
            <person name="Moreira F."/>
            <person name="Bernard K.A."/>
            <person name="Calvo E."/>
        </authorList>
    </citation>
    <scope>NUCLEOTIDE SEQUENCE</scope>
    <source>
        <strain evidence="1">Kern County</strain>
        <tissue evidence="1">Salivary glands</tissue>
    </source>
</reference>
<dbReference type="AlphaFoldDB" id="A0A1Q3FD44"/>
<organism evidence="1">
    <name type="scientific">Culex tarsalis</name>
    <name type="common">Encephalitis mosquito</name>
    <dbReference type="NCBI Taxonomy" id="7177"/>
    <lineage>
        <taxon>Eukaryota</taxon>
        <taxon>Metazoa</taxon>
        <taxon>Ecdysozoa</taxon>
        <taxon>Arthropoda</taxon>
        <taxon>Hexapoda</taxon>
        <taxon>Insecta</taxon>
        <taxon>Pterygota</taxon>
        <taxon>Neoptera</taxon>
        <taxon>Endopterygota</taxon>
        <taxon>Diptera</taxon>
        <taxon>Nematocera</taxon>
        <taxon>Culicoidea</taxon>
        <taxon>Culicidae</taxon>
        <taxon>Culicinae</taxon>
        <taxon>Culicini</taxon>
        <taxon>Culex</taxon>
        <taxon>Culex</taxon>
    </lineage>
</organism>